<evidence type="ECO:0000313" key="6">
    <source>
        <dbReference type="EMBL" id="AXI03766.1"/>
    </source>
</evidence>
<dbReference type="RefSeq" id="WP_114899874.1">
    <property type="nucleotide sequence ID" value="NZ_CP031222.1"/>
</dbReference>
<name>A0A345P907_9GAMM</name>
<accession>A0A345P907</accession>
<proteinExistence type="inferred from homology"/>
<evidence type="ECO:0000256" key="5">
    <source>
        <dbReference type="SAM" id="SignalP"/>
    </source>
</evidence>
<dbReference type="PANTHER" id="PTHR35279:SF1">
    <property type="entry name" value="ARABINANASE_LEVANSUCRASE_INVERTASE"/>
    <property type="match status" value="1"/>
</dbReference>
<evidence type="ECO:0000256" key="2">
    <source>
        <dbReference type="ARBA" id="ARBA00022679"/>
    </source>
</evidence>
<keyword evidence="4" id="KW-1133">Transmembrane helix</keyword>
<evidence type="ECO:0000256" key="1">
    <source>
        <dbReference type="ARBA" id="ARBA00022676"/>
    </source>
</evidence>
<keyword evidence="7" id="KW-1185">Reference proteome</keyword>
<dbReference type="AlphaFoldDB" id="A0A345P907"/>
<dbReference type="OrthoDB" id="3799094at2"/>
<sequence>MRKHTVSPNAFKINLLLILSLSLPSAFATPPLPADLVDNNLAFLKLDKVNTAIGGAFSMHFISTVTINGTIWAYYIKGDGNGKMGVGLAKSTDGVTFADQGVVLQAGAAGAWDDRMASFPGIWYDNGTFYLVYEGAGQSTSSPGDIGLATSSDGVHFTKNSTPILYHNQTGWEAANIGTPSLYKEGATWYLHYHGFDGVTCQIGVATGTSLTALTKFSANPIIKSVPNTWQAGTAGHRGIVKNNGKYYMAYEGSGVQPYGTAQWSSGFASSTDLLNWTTFSQNNVLPLTTNTMGNDGSTLFSVNGSNYLYYRAPGANVTRRALIADEANGGFDQQWTMTNPNIQHVVGRAEVDGWSVNVHDTANYMQFGPYTTTLQAGNQIATWKLQVDNNTADNGKIVRLEVYDVDAGTAPALIGQRDITRKQWKQANRFEYFSVPFNFDSSRVGHRIELRVWWYGISYVKEQVVGIS</sequence>
<evidence type="ECO:0000313" key="7">
    <source>
        <dbReference type="Proteomes" id="UP000253940"/>
    </source>
</evidence>
<keyword evidence="1" id="KW-0328">Glycosyltransferase</keyword>
<dbReference type="Pfam" id="PF04041">
    <property type="entry name" value="Glyco_hydro_130"/>
    <property type="match status" value="1"/>
</dbReference>
<dbReference type="PANTHER" id="PTHR35279">
    <property type="match status" value="1"/>
</dbReference>
<keyword evidence="4" id="KW-0812">Transmembrane</keyword>
<evidence type="ECO:0008006" key="8">
    <source>
        <dbReference type="Google" id="ProtNLM"/>
    </source>
</evidence>
<feature type="chain" id="PRO_5017037869" description="Glycosyl hydrolase family 32 N-terminal domain-containing protein" evidence="5">
    <location>
        <begin position="29"/>
        <end position="469"/>
    </location>
</feature>
<protein>
    <recommendedName>
        <fullName evidence="8">Glycosyl hydrolase family 32 N-terminal domain-containing protein</fullName>
    </recommendedName>
</protein>
<dbReference type="Proteomes" id="UP000253940">
    <property type="component" value="Chromosome"/>
</dbReference>
<evidence type="ECO:0000256" key="4">
    <source>
        <dbReference type="SAM" id="Phobius"/>
    </source>
</evidence>
<organism evidence="6 7">
    <name type="scientific">Aquirhabdus parva</name>
    <dbReference type="NCBI Taxonomy" id="2283318"/>
    <lineage>
        <taxon>Bacteria</taxon>
        <taxon>Pseudomonadati</taxon>
        <taxon>Pseudomonadota</taxon>
        <taxon>Gammaproteobacteria</taxon>
        <taxon>Moraxellales</taxon>
        <taxon>Moraxellaceae</taxon>
        <taxon>Aquirhabdus</taxon>
    </lineage>
</organism>
<dbReference type="InterPro" id="IPR007184">
    <property type="entry name" value="Mannoside_phosphorylase"/>
</dbReference>
<dbReference type="KEGG" id="mbah:HYN46_13545"/>
<comment type="similarity">
    <text evidence="3">Belongs to the glycosyl hydrolase 130 family.</text>
</comment>
<dbReference type="SUPFAM" id="SSF75005">
    <property type="entry name" value="Arabinanase/levansucrase/invertase"/>
    <property type="match status" value="1"/>
</dbReference>
<feature type="transmembrane region" description="Helical" evidence="4">
    <location>
        <begin position="52"/>
        <end position="75"/>
    </location>
</feature>
<keyword evidence="2" id="KW-0808">Transferase</keyword>
<evidence type="ECO:0000256" key="3">
    <source>
        <dbReference type="ARBA" id="ARBA00024356"/>
    </source>
</evidence>
<gene>
    <name evidence="6" type="ORF">HYN46_13545</name>
</gene>
<dbReference type="GO" id="GO:0016757">
    <property type="term" value="F:glycosyltransferase activity"/>
    <property type="evidence" value="ECO:0007669"/>
    <property type="project" value="UniProtKB-KW"/>
</dbReference>
<keyword evidence="4" id="KW-0472">Membrane</keyword>
<dbReference type="EMBL" id="CP031222">
    <property type="protein sequence ID" value="AXI03766.1"/>
    <property type="molecule type" value="Genomic_DNA"/>
</dbReference>
<dbReference type="InterPro" id="IPR023296">
    <property type="entry name" value="Glyco_hydro_beta-prop_sf"/>
</dbReference>
<keyword evidence="5" id="KW-0732">Signal</keyword>
<reference evidence="6 7" key="1">
    <citation type="submission" date="2018-07" db="EMBL/GenBank/DDBJ databases">
        <title>Genome sequencing of Moraxellaceae gen. HYN0046.</title>
        <authorList>
            <person name="Kim M."/>
            <person name="Yi H."/>
        </authorList>
    </citation>
    <scope>NUCLEOTIDE SEQUENCE [LARGE SCALE GENOMIC DNA]</scope>
    <source>
        <strain evidence="6 7">HYN0046</strain>
    </source>
</reference>
<dbReference type="Gene3D" id="2.115.10.20">
    <property type="entry name" value="Glycosyl hydrolase domain, family 43"/>
    <property type="match status" value="2"/>
</dbReference>
<feature type="signal peptide" evidence="5">
    <location>
        <begin position="1"/>
        <end position="28"/>
    </location>
</feature>